<dbReference type="AlphaFoldDB" id="A0A1G4E3J6"/>
<evidence type="ECO:0000313" key="3">
    <source>
        <dbReference type="Proteomes" id="UP000305196"/>
    </source>
</evidence>
<protein>
    <submittedName>
        <fullName evidence="2">Vir protein, putative</fullName>
    </submittedName>
</protein>
<dbReference type="VEuPathDB" id="PlasmoDB:PVX_030190"/>
<evidence type="ECO:0000256" key="1">
    <source>
        <dbReference type="SAM" id="MobiDB-lite"/>
    </source>
</evidence>
<dbReference type="Proteomes" id="UP000305196">
    <property type="component" value="Unassembled WGS sequence"/>
</dbReference>
<gene>
    <name evidence="2" type="ORF">PVC01_000058000</name>
</gene>
<dbReference type="VEuPathDB" id="PlasmoDB:PVPAM_020028200"/>
<dbReference type="VEuPathDB" id="PlasmoDB:PVW1_120012500"/>
<organism evidence="2 3">
    <name type="scientific">Plasmodium vivax</name>
    <name type="common">malaria parasite P. vivax</name>
    <dbReference type="NCBI Taxonomy" id="5855"/>
    <lineage>
        <taxon>Eukaryota</taxon>
        <taxon>Sar</taxon>
        <taxon>Alveolata</taxon>
        <taxon>Apicomplexa</taxon>
        <taxon>Aconoidasida</taxon>
        <taxon>Haemosporida</taxon>
        <taxon>Plasmodiidae</taxon>
        <taxon>Plasmodium</taxon>
        <taxon>Plasmodium (Plasmodium)</taxon>
    </lineage>
</organism>
<proteinExistence type="predicted"/>
<reference evidence="2 3" key="1">
    <citation type="submission" date="2016-07" db="EMBL/GenBank/DDBJ databases">
        <authorList>
            <consortium name="Pathogen Informatics"/>
        </authorList>
    </citation>
    <scope>NUCLEOTIDE SEQUENCE [LARGE SCALE GENOMIC DNA]</scope>
</reference>
<dbReference type="InterPro" id="IPR008780">
    <property type="entry name" value="Plasmodium_Vir"/>
</dbReference>
<feature type="region of interest" description="Disordered" evidence="1">
    <location>
        <begin position="246"/>
        <end position="265"/>
    </location>
</feature>
<evidence type="ECO:0000313" key="2">
    <source>
        <dbReference type="EMBL" id="SCA60257.1"/>
    </source>
</evidence>
<sequence>MLVGNEESWKEFQRSALSFSGDLNSEKFYNGLEDLNGYRKYFENCESLTSLPNGKVVRNYCARLLKYLETNKFSRNNDNEYDYCLLLNYWLFSSLNVILHSSNSSYAYHAFGRIGNIWNTFIKDTLKRPESEICQPNFDIIVHNDWRDRKELYEYYVNYYPVRQTIDHYPEKCKEFYEYIESKKAVYEHFKEPCPNSDTNKCPDFYKQCEQYNPEDVLPTLSCHTKIMQERAADTSRVPQLRKDLLGSETDSEETNGPMRPFDGPKLSGNPKAVENVGNIFLGVVATTMTSGALYRFTPLGNMIRNGLGWNNNNMRNFNGGDIGLYDYASESFNPYPGEEHYIGYHPA</sequence>
<accession>A0A1G4E3J6</accession>
<dbReference type="EMBL" id="FLYI01000129">
    <property type="protein sequence ID" value="SCA60257.1"/>
    <property type="molecule type" value="Genomic_DNA"/>
</dbReference>
<name>A0A1G4E3J6_PLAVI</name>
<dbReference type="Pfam" id="PF05795">
    <property type="entry name" value="Plasmodium_Vir"/>
    <property type="match status" value="2"/>
</dbReference>
<dbReference type="VEuPathDB" id="PlasmoDB:PVP01_0735600"/>